<name>A0A084JRP8_9FIRM</name>
<protein>
    <submittedName>
        <fullName evidence="1">Uncharacterized protein</fullName>
    </submittedName>
</protein>
<gene>
    <name evidence="1" type="ORF">IO98_02880</name>
</gene>
<dbReference type="RefSeq" id="WP_038277665.1">
    <property type="nucleotide sequence ID" value="NZ_JPME01000003.1"/>
</dbReference>
<dbReference type="EMBL" id="JPME01000003">
    <property type="protein sequence ID" value="KEZ91632.1"/>
    <property type="molecule type" value="Genomic_DNA"/>
</dbReference>
<reference evidence="1 2" key="1">
    <citation type="submission" date="2014-07" db="EMBL/GenBank/DDBJ databases">
        <title>Draft genome of Clostridium celerecrescens 152B isolated from sediments associated with methane hydrate from Krishna Godavari basin.</title>
        <authorList>
            <person name="Honkalas V.S."/>
            <person name="Dabir A.P."/>
            <person name="Arora P."/>
            <person name="Dhakephalkar P.K."/>
        </authorList>
    </citation>
    <scope>NUCLEOTIDE SEQUENCE [LARGE SCALE GENOMIC DNA]</scope>
    <source>
        <strain evidence="1 2">152B</strain>
    </source>
</reference>
<evidence type="ECO:0000313" key="1">
    <source>
        <dbReference type="EMBL" id="KEZ91632.1"/>
    </source>
</evidence>
<evidence type="ECO:0000313" key="2">
    <source>
        <dbReference type="Proteomes" id="UP000028525"/>
    </source>
</evidence>
<dbReference type="Proteomes" id="UP000028525">
    <property type="component" value="Unassembled WGS sequence"/>
</dbReference>
<accession>A0A084JRP8</accession>
<sequence>MKTEENRIEKDKNARSGLLERIAANSGCMYLSDLRNCISKRCCRFVIAEIPADDYTVQVWEDAINYMTGTKEDFKSAEEAKQRLLAYF</sequence>
<keyword evidence="2" id="KW-1185">Reference proteome</keyword>
<comment type="caution">
    <text evidence="1">The sequence shown here is derived from an EMBL/GenBank/DDBJ whole genome shotgun (WGS) entry which is preliminary data.</text>
</comment>
<dbReference type="AlphaFoldDB" id="A0A084JRP8"/>
<proteinExistence type="predicted"/>
<dbReference type="OrthoDB" id="1653472at2"/>
<organism evidence="1 2">
    <name type="scientific">Lacrimispora celerecrescens</name>
    <dbReference type="NCBI Taxonomy" id="29354"/>
    <lineage>
        <taxon>Bacteria</taxon>
        <taxon>Bacillati</taxon>
        <taxon>Bacillota</taxon>
        <taxon>Clostridia</taxon>
        <taxon>Lachnospirales</taxon>
        <taxon>Lachnospiraceae</taxon>
        <taxon>Lacrimispora</taxon>
    </lineage>
</organism>